<protein>
    <submittedName>
        <fullName evidence="2">Uncharacterized protein</fullName>
    </submittedName>
</protein>
<reference evidence="2" key="1">
    <citation type="journal article" date="2023" name="Genome Biol. Evol.">
        <title>Long-read-based Genome Assembly of Drosophila gunungcola Reveals Fewer Chemosensory Genes in Flower-breeding Species.</title>
        <authorList>
            <person name="Negi A."/>
            <person name="Liao B.Y."/>
            <person name="Yeh S.D."/>
        </authorList>
    </citation>
    <scope>NUCLEOTIDE SEQUENCE</scope>
    <source>
        <strain evidence="2">Sukarami</strain>
    </source>
</reference>
<feature type="compositionally biased region" description="Basic residues" evidence="1">
    <location>
        <begin position="45"/>
        <end position="59"/>
    </location>
</feature>
<dbReference type="Proteomes" id="UP001059596">
    <property type="component" value="Unassembled WGS sequence"/>
</dbReference>
<feature type="compositionally biased region" description="Gly residues" evidence="1">
    <location>
        <begin position="60"/>
        <end position="86"/>
    </location>
</feature>
<sequence length="124" mass="13353">MSHSIWTFPWHPNLSYPICPHLTFTRIFPAGHRAHTVYVGVHVPGGRRHSQRRRKHHHSGPGGGGTGATGGGGSIGGSGSVGGGAGKDNISEKQQEVERPGASRFPALFLLQILLRYLWGVKMK</sequence>
<comment type="caution">
    <text evidence="2">The sequence shown here is derived from an EMBL/GenBank/DDBJ whole genome shotgun (WGS) entry which is preliminary data.</text>
</comment>
<dbReference type="AlphaFoldDB" id="A0A9P9YTH9"/>
<feature type="compositionally biased region" description="Basic and acidic residues" evidence="1">
    <location>
        <begin position="89"/>
        <end position="99"/>
    </location>
</feature>
<proteinExistence type="predicted"/>
<dbReference type="EMBL" id="JAMKOV010000002">
    <property type="protein sequence ID" value="KAI8042879.1"/>
    <property type="molecule type" value="Genomic_DNA"/>
</dbReference>
<evidence type="ECO:0000313" key="3">
    <source>
        <dbReference type="Proteomes" id="UP001059596"/>
    </source>
</evidence>
<accession>A0A9P9YTH9</accession>
<gene>
    <name evidence="2" type="ORF">M5D96_004202</name>
</gene>
<organism evidence="2 3">
    <name type="scientific">Drosophila gunungcola</name>
    <name type="common">fruit fly</name>
    <dbReference type="NCBI Taxonomy" id="103775"/>
    <lineage>
        <taxon>Eukaryota</taxon>
        <taxon>Metazoa</taxon>
        <taxon>Ecdysozoa</taxon>
        <taxon>Arthropoda</taxon>
        <taxon>Hexapoda</taxon>
        <taxon>Insecta</taxon>
        <taxon>Pterygota</taxon>
        <taxon>Neoptera</taxon>
        <taxon>Endopterygota</taxon>
        <taxon>Diptera</taxon>
        <taxon>Brachycera</taxon>
        <taxon>Muscomorpha</taxon>
        <taxon>Ephydroidea</taxon>
        <taxon>Drosophilidae</taxon>
        <taxon>Drosophila</taxon>
        <taxon>Sophophora</taxon>
    </lineage>
</organism>
<name>A0A9P9YTH9_9MUSC</name>
<evidence type="ECO:0000256" key="1">
    <source>
        <dbReference type="SAM" id="MobiDB-lite"/>
    </source>
</evidence>
<feature type="region of interest" description="Disordered" evidence="1">
    <location>
        <begin position="44"/>
        <end position="99"/>
    </location>
</feature>
<evidence type="ECO:0000313" key="2">
    <source>
        <dbReference type="EMBL" id="KAI8042879.1"/>
    </source>
</evidence>
<keyword evidence="3" id="KW-1185">Reference proteome</keyword>